<dbReference type="EMBL" id="CAEKDK010000004">
    <property type="protein sequence ID" value="CAB4276481.1"/>
    <property type="molecule type" value="Genomic_DNA"/>
</dbReference>
<name>A0A6J5UK65_PRUAR</name>
<sequence length="210" mass="22675">MHYIMGFSAAAAAAAAASMAHQMLPPSHSAVLLCDQGLFYLNFSLAAATDEDGEVGCLNTSKHVLGKSTVQSLQCSLIQGWLAVVLDFKHGGLGDFGGRGRGGNGKGFVLIDVFAAKELIPSSFNAQICELWMLKSQVLLNLQTKESHCSTFVWLYFVEQEYVLAYIMRKQKLFTASAFVLQLESEADSSHTSEVYGGEGRGRIGLGIEL</sequence>
<proteinExistence type="predicted"/>
<gene>
    <name evidence="1" type="ORF">CURHAP_LOCUS25584</name>
</gene>
<dbReference type="AlphaFoldDB" id="A0A6J5UK65"/>
<evidence type="ECO:0000313" key="2">
    <source>
        <dbReference type="Proteomes" id="UP000507222"/>
    </source>
</evidence>
<reference evidence="1 2" key="1">
    <citation type="submission" date="2020-05" db="EMBL/GenBank/DDBJ databases">
        <authorList>
            <person name="Campoy J."/>
            <person name="Schneeberger K."/>
            <person name="Spophaly S."/>
        </authorList>
    </citation>
    <scope>NUCLEOTIDE SEQUENCE [LARGE SCALE GENOMIC DNA]</scope>
    <source>
        <strain evidence="1">PruArmRojPasFocal</strain>
    </source>
</reference>
<organism evidence="1 2">
    <name type="scientific">Prunus armeniaca</name>
    <name type="common">Apricot</name>
    <name type="synonym">Armeniaca vulgaris</name>
    <dbReference type="NCBI Taxonomy" id="36596"/>
    <lineage>
        <taxon>Eukaryota</taxon>
        <taxon>Viridiplantae</taxon>
        <taxon>Streptophyta</taxon>
        <taxon>Embryophyta</taxon>
        <taxon>Tracheophyta</taxon>
        <taxon>Spermatophyta</taxon>
        <taxon>Magnoliopsida</taxon>
        <taxon>eudicotyledons</taxon>
        <taxon>Gunneridae</taxon>
        <taxon>Pentapetalae</taxon>
        <taxon>rosids</taxon>
        <taxon>fabids</taxon>
        <taxon>Rosales</taxon>
        <taxon>Rosaceae</taxon>
        <taxon>Amygdaloideae</taxon>
        <taxon>Amygdaleae</taxon>
        <taxon>Prunus</taxon>
    </lineage>
</organism>
<accession>A0A6J5UK65</accession>
<dbReference type="Proteomes" id="UP000507222">
    <property type="component" value="Unassembled WGS sequence"/>
</dbReference>
<evidence type="ECO:0000313" key="1">
    <source>
        <dbReference type="EMBL" id="CAB4276481.1"/>
    </source>
</evidence>
<protein>
    <submittedName>
        <fullName evidence="1">Uncharacterized protein</fullName>
    </submittedName>
</protein>